<sequence length="80" mass="8761">MPSDTLSFFRPGAHVRPRDGDTRMLVTHDNGDGSVICFWFCETQDRLVWRPFACSALRACSTDARSAAPPSYAGLSGAPR</sequence>
<reference evidence="2" key="1">
    <citation type="submission" date="2016-10" db="EMBL/GenBank/DDBJ databases">
        <authorList>
            <person name="Varghese N."/>
            <person name="Submissions S."/>
        </authorList>
    </citation>
    <scope>NUCLEOTIDE SEQUENCE [LARGE SCALE GENOMIC DNA]</scope>
    <source>
        <strain evidence="2">DSM 7481</strain>
    </source>
</reference>
<protein>
    <recommendedName>
        <fullName evidence="3">DUF2158 domain-containing protein</fullName>
    </recommendedName>
</protein>
<keyword evidence="2" id="KW-1185">Reference proteome</keyword>
<evidence type="ECO:0000313" key="1">
    <source>
        <dbReference type="EMBL" id="SFE16270.1"/>
    </source>
</evidence>
<dbReference type="Proteomes" id="UP000199517">
    <property type="component" value="Unassembled WGS sequence"/>
</dbReference>
<dbReference type="EMBL" id="FOMQ01000016">
    <property type="protein sequence ID" value="SFE16270.1"/>
    <property type="molecule type" value="Genomic_DNA"/>
</dbReference>
<organism evidence="1 2">
    <name type="scientific">Paracidovorax konjaci</name>
    <dbReference type="NCBI Taxonomy" id="32040"/>
    <lineage>
        <taxon>Bacteria</taxon>
        <taxon>Pseudomonadati</taxon>
        <taxon>Pseudomonadota</taxon>
        <taxon>Betaproteobacteria</taxon>
        <taxon>Burkholderiales</taxon>
        <taxon>Comamonadaceae</taxon>
        <taxon>Paracidovorax</taxon>
    </lineage>
</organism>
<evidence type="ECO:0008006" key="3">
    <source>
        <dbReference type="Google" id="ProtNLM"/>
    </source>
</evidence>
<accession>A0A1I1YEB9</accession>
<dbReference type="STRING" id="32040.SAMN04489710_11684"/>
<gene>
    <name evidence="1" type="ORF">SAMN04489710_11684</name>
</gene>
<proteinExistence type="predicted"/>
<name>A0A1I1YEB9_9BURK</name>
<dbReference type="AlphaFoldDB" id="A0A1I1YEB9"/>
<evidence type="ECO:0000313" key="2">
    <source>
        <dbReference type="Proteomes" id="UP000199517"/>
    </source>
</evidence>